<evidence type="ECO:0000256" key="1">
    <source>
        <dbReference type="ARBA" id="ARBA00000085"/>
    </source>
</evidence>
<keyword evidence="4" id="KW-1133">Transmembrane helix</keyword>
<dbReference type="SMART" id="SM00387">
    <property type="entry name" value="HATPase_c"/>
    <property type="match status" value="1"/>
</dbReference>
<evidence type="ECO:0000256" key="2">
    <source>
        <dbReference type="ARBA" id="ARBA00012438"/>
    </source>
</evidence>
<evidence type="ECO:0000313" key="7">
    <source>
        <dbReference type="Proteomes" id="UP000320390"/>
    </source>
</evidence>
<dbReference type="GO" id="GO:0000155">
    <property type="term" value="F:phosphorelay sensor kinase activity"/>
    <property type="evidence" value="ECO:0007669"/>
    <property type="project" value="InterPro"/>
</dbReference>
<dbReference type="InterPro" id="IPR003661">
    <property type="entry name" value="HisK_dim/P_dom"/>
</dbReference>
<keyword evidence="6" id="KW-0808">Transferase</keyword>
<evidence type="ECO:0000256" key="4">
    <source>
        <dbReference type="SAM" id="Phobius"/>
    </source>
</evidence>
<dbReference type="CDD" id="cd00082">
    <property type="entry name" value="HisKA"/>
    <property type="match status" value="1"/>
</dbReference>
<keyword evidence="7" id="KW-1185">Reference proteome</keyword>
<organism evidence="6 7">
    <name type="scientific">Saltatorellus ferox</name>
    <dbReference type="NCBI Taxonomy" id="2528018"/>
    <lineage>
        <taxon>Bacteria</taxon>
        <taxon>Pseudomonadati</taxon>
        <taxon>Planctomycetota</taxon>
        <taxon>Planctomycetia</taxon>
        <taxon>Planctomycetia incertae sedis</taxon>
        <taxon>Saltatorellus</taxon>
    </lineage>
</organism>
<dbReference type="PROSITE" id="PS50109">
    <property type="entry name" value="HIS_KIN"/>
    <property type="match status" value="1"/>
</dbReference>
<dbReference type="Proteomes" id="UP000320390">
    <property type="component" value="Chromosome"/>
</dbReference>
<dbReference type="AlphaFoldDB" id="A0A518ELE6"/>
<dbReference type="PRINTS" id="PR00344">
    <property type="entry name" value="BCTRLSENSOR"/>
</dbReference>
<sequence length="619" mass="66074">MALGWAGWLVGHAPDELAEAEVASTARLVAGDLERQWQALRNSEHFRAFSSGAVESIQERALEGAAEPPARQPVLADSAEDPRAFVALFREAERLAREGEESEAREVLADALATGPMNSDAPALRSLELRLALGRSGEGDASEAALAAWDRLTAEVDWSASRDGRPVRLLAGWLAAGHLDEDRALALRENVLREGARHVIGGPSALDRIVRADRGLRLEADPETAATLALCESVWPGMGDALRATPAWAARMGAGLERALEPVKAAPGQTGWSFTATPLGLGAIRAGQAPFLVEEANLADLVRRELPLPPGFSIALESEAPGEGSAMLEPIELDGLVPGVQLYHVDPARLIRAGARRRRISAWLLAALGIVCVAAALVAARSLRRERRLAELRSTFVAGISHDLRTPLASILLMAENLRSGRVGQERTAEYAAGISSEAERLRRRVDDVLDFARIERGEPTRALREEVNLPQLARDILGFSEELGLQAGFAFEGEARDLPPSANLDADALRRIAGNLVQNALRHSGGTRLRVSFAAENDSLLLRVEDDGCGIPARDRARALMAFEQLRRDVNPHGGTGLGLAIVSGLVDAMDGTLGVHDGLDGAGVAFQVSLPMHSLAP</sequence>
<gene>
    <name evidence="6" type="primary">todS_1</name>
    <name evidence="6" type="ORF">Poly30_03860</name>
</gene>
<dbReference type="Pfam" id="PF02518">
    <property type="entry name" value="HATPase_c"/>
    <property type="match status" value="1"/>
</dbReference>
<accession>A0A518ELE6</accession>
<reference evidence="6 7" key="1">
    <citation type="submission" date="2019-02" db="EMBL/GenBank/DDBJ databases">
        <title>Deep-cultivation of Planctomycetes and their phenomic and genomic characterization uncovers novel biology.</title>
        <authorList>
            <person name="Wiegand S."/>
            <person name="Jogler M."/>
            <person name="Boedeker C."/>
            <person name="Pinto D."/>
            <person name="Vollmers J."/>
            <person name="Rivas-Marin E."/>
            <person name="Kohn T."/>
            <person name="Peeters S.H."/>
            <person name="Heuer A."/>
            <person name="Rast P."/>
            <person name="Oberbeckmann S."/>
            <person name="Bunk B."/>
            <person name="Jeske O."/>
            <person name="Meyerdierks A."/>
            <person name="Storesund J.E."/>
            <person name="Kallscheuer N."/>
            <person name="Luecker S."/>
            <person name="Lage O.M."/>
            <person name="Pohl T."/>
            <person name="Merkel B.J."/>
            <person name="Hornburger P."/>
            <person name="Mueller R.-W."/>
            <person name="Bruemmer F."/>
            <person name="Labrenz M."/>
            <person name="Spormann A.M."/>
            <person name="Op den Camp H."/>
            <person name="Overmann J."/>
            <person name="Amann R."/>
            <person name="Jetten M.S.M."/>
            <person name="Mascher T."/>
            <person name="Medema M.H."/>
            <person name="Devos D.P."/>
            <person name="Kaster A.-K."/>
            <person name="Ovreas L."/>
            <person name="Rohde M."/>
            <person name="Galperin M.Y."/>
            <person name="Jogler C."/>
        </authorList>
    </citation>
    <scope>NUCLEOTIDE SEQUENCE [LARGE SCALE GENOMIC DNA]</scope>
    <source>
        <strain evidence="6 7">Poly30</strain>
    </source>
</reference>
<dbReference type="InterPro" id="IPR036097">
    <property type="entry name" value="HisK_dim/P_sf"/>
</dbReference>
<keyword evidence="3" id="KW-0597">Phosphoprotein</keyword>
<dbReference type="InterPro" id="IPR004358">
    <property type="entry name" value="Sig_transdc_His_kin-like_C"/>
</dbReference>
<dbReference type="PANTHER" id="PTHR43547:SF2">
    <property type="entry name" value="HYBRID SIGNAL TRANSDUCTION HISTIDINE KINASE C"/>
    <property type="match status" value="1"/>
</dbReference>
<keyword evidence="6" id="KW-0418">Kinase</keyword>
<dbReference type="PANTHER" id="PTHR43547">
    <property type="entry name" value="TWO-COMPONENT HISTIDINE KINASE"/>
    <property type="match status" value="1"/>
</dbReference>
<proteinExistence type="predicted"/>
<evidence type="ECO:0000313" key="6">
    <source>
        <dbReference type="EMBL" id="QDV04892.1"/>
    </source>
</evidence>
<dbReference type="EMBL" id="CP036434">
    <property type="protein sequence ID" value="QDV04892.1"/>
    <property type="molecule type" value="Genomic_DNA"/>
</dbReference>
<keyword evidence="4" id="KW-0812">Transmembrane</keyword>
<dbReference type="InterPro" id="IPR005467">
    <property type="entry name" value="His_kinase_dom"/>
</dbReference>
<dbReference type="SMART" id="SM00388">
    <property type="entry name" value="HisKA"/>
    <property type="match status" value="1"/>
</dbReference>
<dbReference type="Gene3D" id="1.10.287.130">
    <property type="match status" value="1"/>
</dbReference>
<dbReference type="InterPro" id="IPR003594">
    <property type="entry name" value="HATPase_dom"/>
</dbReference>
<feature type="transmembrane region" description="Helical" evidence="4">
    <location>
        <begin position="360"/>
        <end position="380"/>
    </location>
</feature>
<dbReference type="InterPro" id="IPR036890">
    <property type="entry name" value="HATPase_C_sf"/>
</dbReference>
<comment type="catalytic activity">
    <reaction evidence="1">
        <text>ATP + protein L-histidine = ADP + protein N-phospho-L-histidine.</text>
        <dbReference type="EC" id="2.7.13.3"/>
    </reaction>
</comment>
<dbReference type="EC" id="2.7.13.3" evidence="2"/>
<evidence type="ECO:0000259" key="5">
    <source>
        <dbReference type="PROSITE" id="PS50109"/>
    </source>
</evidence>
<dbReference type="Pfam" id="PF00512">
    <property type="entry name" value="HisKA"/>
    <property type="match status" value="1"/>
</dbReference>
<protein>
    <recommendedName>
        <fullName evidence="2">histidine kinase</fullName>
        <ecNumber evidence="2">2.7.13.3</ecNumber>
    </recommendedName>
</protein>
<dbReference type="Gene3D" id="3.30.565.10">
    <property type="entry name" value="Histidine kinase-like ATPase, C-terminal domain"/>
    <property type="match status" value="1"/>
</dbReference>
<keyword evidence="4" id="KW-0472">Membrane</keyword>
<evidence type="ECO:0000256" key="3">
    <source>
        <dbReference type="ARBA" id="ARBA00022553"/>
    </source>
</evidence>
<feature type="domain" description="Histidine kinase" evidence="5">
    <location>
        <begin position="399"/>
        <end position="616"/>
    </location>
</feature>
<name>A0A518ELE6_9BACT</name>
<dbReference type="CDD" id="cd00075">
    <property type="entry name" value="HATPase"/>
    <property type="match status" value="1"/>
</dbReference>
<dbReference type="SUPFAM" id="SSF55874">
    <property type="entry name" value="ATPase domain of HSP90 chaperone/DNA topoisomerase II/histidine kinase"/>
    <property type="match status" value="1"/>
</dbReference>
<dbReference type="SUPFAM" id="SSF47384">
    <property type="entry name" value="Homodimeric domain of signal transducing histidine kinase"/>
    <property type="match status" value="1"/>
</dbReference>